<dbReference type="Proteomes" id="UP001056610">
    <property type="component" value="Plasmid unnamed"/>
</dbReference>
<proteinExistence type="predicted"/>
<dbReference type="EMBL" id="CP097321">
    <property type="protein sequence ID" value="UQX13636.1"/>
    <property type="molecule type" value="Genomic_DNA"/>
</dbReference>
<keyword evidence="3" id="KW-1185">Reference proteome</keyword>
<evidence type="ECO:0000256" key="1">
    <source>
        <dbReference type="SAM" id="MobiDB-lite"/>
    </source>
</evidence>
<organism evidence="2 3">
    <name type="scientific">Candidatus Mycobacterium methanotrophicum</name>
    <dbReference type="NCBI Taxonomy" id="2943498"/>
    <lineage>
        <taxon>Bacteria</taxon>
        <taxon>Bacillati</taxon>
        <taxon>Actinomycetota</taxon>
        <taxon>Actinomycetes</taxon>
        <taxon>Mycobacteriales</taxon>
        <taxon>Mycobacteriaceae</taxon>
        <taxon>Mycobacterium</taxon>
    </lineage>
</organism>
<gene>
    <name evidence="2" type="ORF">M5I08_26080</name>
</gene>
<accession>A0ABY4QTW6</accession>
<keyword evidence="2" id="KW-0614">Plasmid</keyword>
<evidence type="ECO:0000313" key="3">
    <source>
        <dbReference type="Proteomes" id="UP001056610"/>
    </source>
</evidence>
<feature type="region of interest" description="Disordered" evidence="1">
    <location>
        <begin position="1"/>
        <end position="21"/>
    </location>
</feature>
<evidence type="ECO:0000313" key="2">
    <source>
        <dbReference type="EMBL" id="UQX13636.1"/>
    </source>
</evidence>
<reference evidence="2" key="1">
    <citation type="submission" date="2022-05" db="EMBL/GenBank/DDBJ databases">
        <title>A methanotrophic Mycobacterium dominates a cave microbial ecosystem.</title>
        <authorList>
            <person name="Van Spanning R.J.M."/>
            <person name="Guan Q."/>
            <person name="Melkonian C."/>
            <person name="Gallant J."/>
            <person name="Polerecky L."/>
            <person name="Flot J.-F."/>
            <person name="Brandt B.W."/>
            <person name="Braster M."/>
            <person name="Iturbe Espinoza P."/>
            <person name="Aerts J."/>
            <person name="Meima-Franke M."/>
            <person name="Piersma S.R."/>
            <person name="Bunduc C."/>
            <person name="Ummels R."/>
            <person name="Pain A."/>
            <person name="Fleming E.J."/>
            <person name="van der Wel N."/>
            <person name="Gherman V.D."/>
            <person name="Sarbu S.M."/>
            <person name="Bodelier P.L.E."/>
            <person name="Bitter W."/>
        </authorList>
    </citation>
    <scope>NUCLEOTIDE SEQUENCE</scope>
    <source>
        <strain evidence="2">Sulfur Cave</strain>
        <plasmid evidence="2">unnamed</plasmid>
    </source>
</reference>
<dbReference type="RefSeq" id="WP_219070604.1">
    <property type="nucleotide sequence ID" value="NZ_CAJUXY010000099.1"/>
</dbReference>
<protein>
    <submittedName>
        <fullName evidence="2">Uncharacterized protein</fullName>
    </submittedName>
</protein>
<feature type="compositionally biased region" description="Polar residues" evidence="1">
    <location>
        <begin position="1"/>
        <end position="14"/>
    </location>
</feature>
<name>A0ABY4QTW6_9MYCO</name>
<geneLocation type="plasmid" evidence="2 3">
    <name>unnamed</name>
</geneLocation>
<sequence length="99" mass="10940">MNIQPTQEIPNASHQPGPDRTAIPINAAQLCDIAELLTILDGFLRHADGIANRLADYLHATGRDRPQLPDGTAYNANLLIDQVSFTAHNLRAHRRKPLQ</sequence>